<dbReference type="RefSeq" id="WP_172237984.1">
    <property type="nucleotide sequence ID" value="NZ_BMDD01000001.1"/>
</dbReference>
<dbReference type="InterPro" id="IPR006439">
    <property type="entry name" value="HAD-SF_hydro_IA"/>
</dbReference>
<proteinExistence type="predicted"/>
<evidence type="ECO:0000256" key="1">
    <source>
        <dbReference type="ARBA" id="ARBA00001946"/>
    </source>
</evidence>
<accession>A0ABQ1ZLR8</accession>
<dbReference type="Pfam" id="PF13419">
    <property type="entry name" value="HAD_2"/>
    <property type="match status" value="1"/>
</dbReference>
<dbReference type="SFLD" id="SFLDS00003">
    <property type="entry name" value="Haloacid_Dehalogenase"/>
    <property type="match status" value="1"/>
</dbReference>
<dbReference type="SUPFAM" id="SSF56784">
    <property type="entry name" value="HAD-like"/>
    <property type="match status" value="1"/>
</dbReference>
<dbReference type="InterPro" id="IPR051400">
    <property type="entry name" value="HAD-like_hydrolase"/>
</dbReference>
<sequence length="219" mass="25046">MIRGVLFDLDGTLLDRELSLRDFLDRQYERFPVMHNVSKPRFVERFLQLDENGYVWKDKVYASLIEQFGWPCDPAELLNDYLYTFRDHCVGFPYLTEMLDELKGMGVKLGIVSNGFDAFQRSNLSGLGITDDFDAILVSESEGLRKPDPAIFMRALQRLNLAPEETMFVGDHPVNDVEAGVRAGLLGVWKKNAVYAMPECSCLILDDLMQIPAWARARR</sequence>
<keyword evidence="2" id="KW-0479">Metal-binding</keyword>
<gene>
    <name evidence="5" type="ORF">GCM10007362_02750</name>
</gene>
<keyword evidence="3" id="KW-0378">Hydrolase</keyword>
<dbReference type="InterPro" id="IPR036412">
    <property type="entry name" value="HAD-like_sf"/>
</dbReference>
<evidence type="ECO:0000313" key="5">
    <source>
        <dbReference type="EMBL" id="GGH68580.1"/>
    </source>
</evidence>
<dbReference type="Gene3D" id="1.10.150.520">
    <property type="match status" value="1"/>
</dbReference>
<dbReference type="SFLD" id="SFLDG01129">
    <property type="entry name" value="C1.5:_HAD__Beta-PGM__Phosphata"/>
    <property type="match status" value="1"/>
</dbReference>
<evidence type="ECO:0000256" key="3">
    <source>
        <dbReference type="ARBA" id="ARBA00022801"/>
    </source>
</evidence>
<dbReference type="NCBIfam" id="TIGR01509">
    <property type="entry name" value="HAD-SF-IA-v3"/>
    <property type="match status" value="1"/>
</dbReference>
<dbReference type="Gene3D" id="3.40.50.1000">
    <property type="entry name" value="HAD superfamily/HAD-like"/>
    <property type="match status" value="1"/>
</dbReference>
<comment type="caution">
    <text evidence="5">The sequence shown here is derived from an EMBL/GenBank/DDBJ whole genome shotgun (WGS) entry which is preliminary data.</text>
</comment>
<dbReference type="PANTHER" id="PTHR46470">
    <property type="entry name" value="N-ACYLNEURAMINATE-9-PHOSPHATASE"/>
    <property type="match status" value="1"/>
</dbReference>
<evidence type="ECO:0000313" key="6">
    <source>
        <dbReference type="Proteomes" id="UP000605427"/>
    </source>
</evidence>
<dbReference type="EMBL" id="BMDD01000001">
    <property type="protein sequence ID" value="GGH68580.1"/>
    <property type="molecule type" value="Genomic_DNA"/>
</dbReference>
<organism evidence="5 6">
    <name type="scientific">Saccharibacillus endophyticus</name>
    <dbReference type="NCBI Taxonomy" id="2060666"/>
    <lineage>
        <taxon>Bacteria</taxon>
        <taxon>Bacillati</taxon>
        <taxon>Bacillota</taxon>
        <taxon>Bacilli</taxon>
        <taxon>Bacillales</taxon>
        <taxon>Paenibacillaceae</taxon>
        <taxon>Saccharibacillus</taxon>
    </lineage>
</organism>
<dbReference type="PRINTS" id="PR00413">
    <property type="entry name" value="HADHALOGNASE"/>
</dbReference>
<evidence type="ECO:0000256" key="2">
    <source>
        <dbReference type="ARBA" id="ARBA00022723"/>
    </source>
</evidence>
<name>A0ABQ1ZLR8_9BACL</name>
<dbReference type="InterPro" id="IPR041492">
    <property type="entry name" value="HAD_2"/>
</dbReference>
<dbReference type="NCBIfam" id="TIGR01549">
    <property type="entry name" value="HAD-SF-IA-v1"/>
    <property type="match status" value="1"/>
</dbReference>
<protein>
    <submittedName>
        <fullName evidence="5">Haloacid dehalogenase</fullName>
    </submittedName>
</protein>
<evidence type="ECO:0000256" key="4">
    <source>
        <dbReference type="ARBA" id="ARBA00022842"/>
    </source>
</evidence>
<dbReference type="Proteomes" id="UP000605427">
    <property type="component" value="Unassembled WGS sequence"/>
</dbReference>
<keyword evidence="4" id="KW-0460">Magnesium</keyword>
<dbReference type="InterPro" id="IPR023214">
    <property type="entry name" value="HAD_sf"/>
</dbReference>
<dbReference type="PANTHER" id="PTHR46470:SF2">
    <property type="entry name" value="GLYCERALDEHYDE 3-PHOSPHATE PHOSPHATASE"/>
    <property type="match status" value="1"/>
</dbReference>
<keyword evidence="6" id="KW-1185">Reference proteome</keyword>
<reference evidence="6" key="1">
    <citation type="journal article" date="2019" name="Int. J. Syst. Evol. Microbiol.">
        <title>The Global Catalogue of Microorganisms (GCM) 10K type strain sequencing project: providing services to taxonomists for standard genome sequencing and annotation.</title>
        <authorList>
            <consortium name="The Broad Institute Genomics Platform"/>
            <consortium name="The Broad Institute Genome Sequencing Center for Infectious Disease"/>
            <person name="Wu L."/>
            <person name="Ma J."/>
        </authorList>
    </citation>
    <scope>NUCLEOTIDE SEQUENCE [LARGE SCALE GENOMIC DNA]</scope>
    <source>
        <strain evidence="6">CCM 8702</strain>
    </source>
</reference>
<comment type="cofactor">
    <cofactor evidence="1">
        <name>Mg(2+)</name>
        <dbReference type="ChEBI" id="CHEBI:18420"/>
    </cofactor>
</comment>